<keyword evidence="2" id="KW-0812">Transmembrane</keyword>
<dbReference type="EMBL" id="CP000031">
    <property type="protein sequence ID" value="AAV95489.1"/>
    <property type="molecule type" value="Genomic_DNA"/>
</dbReference>
<evidence type="ECO:0000256" key="2">
    <source>
        <dbReference type="SAM" id="Phobius"/>
    </source>
</evidence>
<feature type="transmembrane region" description="Helical" evidence="2">
    <location>
        <begin position="12"/>
        <end position="33"/>
    </location>
</feature>
<evidence type="ECO:0000256" key="1">
    <source>
        <dbReference type="SAM" id="Coils"/>
    </source>
</evidence>
<keyword evidence="4" id="KW-1185">Reference proteome</keyword>
<feature type="coiled-coil region" evidence="1">
    <location>
        <begin position="83"/>
        <end position="110"/>
    </location>
</feature>
<gene>
    <name evidence="3" type="ordered locus">SPO2223</name>
</gene>
<reference evidence="3 4" key="1">
    <citation type="journal article" date="2004" name="Nature">
        <title>Genome sequence of Silicibacter pomeroyi reveals adaptations to the marine environment.</title>
        <authorList>
            <person name="Moran M.A."/>
            <person name="Buchan A."/>
            <person name="Gonzalez J.M."/>
            <person name="Heidelberg J.F."/>
            <person name="Whitman W.B."/>
            <person name="Kiene R.P."/>
            <person name="Henriksen J.R."/>
            <person name="King G.M."/>
            <person name="Belas R."/>
            <person name="Fuqua C."/>
            <person name="Brinkac L."/>
            <person name="Lewis M."/>
            <person name="Johri S."/>
            <person name="Weaver B."/>
            <person name="Pai G."/>
            <person name="Eisen J.A."/>
            <person name="Rahe E."/>
            <person name="Sheldon W.M."/>
            <person name="Ye W."/>
            <person name="Miller T.R."/>
            <person name="Carlton J."/>
            <person name="Rasko D.A."/>
            <person name="Paulsen I.T."/>
            <person name="Ren Q."/>
            <person name="Daugherty S.C."/>
            <person name="Deboy R.T."/>
            <person name="Dodson R.J."/>
            <person name="Durkin A.S."/>
            <person name="Madupu R."/>
            <person name="Nelson W.C."/>
            <person name="Sullivan S.A."/>
            <person name="Rosovitz M.J."/>
            <person name="Haft D.H."/>
            <person name="Selengut J."/>
            <person name="Ward N."/>
        </authorList>
    </citation>
    <scope>NUCLEOTIDE SEQUENCE [LARGE SCALE GENOMIC DNA]</scope>
    <source>
        <strain evidence="4">ATCC 700808 / DSM 15171 / DSS-3</strain>
    </source>
</reference>
<protein>
    <submittedName>
        <fullName evidence="3">Uncharacterized protein</fullName>
    </submittedName>
</protein>
<evidence type="ECO:0000313" key="4">
    <source>
        <dbReference type="Proteomes" id="UP000001023"/>
    </source>
</evidence>
<dbReference type="KEGG" id="sil:SPO2223"/>
<proteinExistence type="predicted"/>
<evidence type="ECO:0000313" key="3">
    <source>
        <dbReference type="EMBL" id="AAV95489.1"/>
    </source>
</evidence>
<name>Q5LRA6_RUEPO</name>
<dbReference type="Proteomes" id="UP000001023">
    <property type="component" value="Chromosome"/>
</dbReference>
<reference evidence="3 4" key="2">
    <citation type="journal article" date="2014" name="Stand. Genomic Sci.">
        <title>An updated genome annotation for the model marine bacterium Ruegeria pomeroyi DSS-3.</title>
        <authorList>
            <person name="Rivers A.R."/>
            <person name="Smith C.B."/>
            <person name="Moran M.A."/>
        </authorList>
    </citation>
    <scope>GENOME REANNOTATION</scope>
    <source>
        <strain evidence="4">ATCC 700808 / DSM 15171 / DSS-3</strain>
    </source>
</reference>
<keyword evidence="2" id="KW-0472">Membrane</keyword>
<sequence length="143" mass="15311">MWRTDVMKTLKDLFLALLNATLILVALCLFLGWRMMATVDTVSDRVTASIAELTPLRDEIAGVRAELSGLRADLAAAPGTAASARLQNRLDGLEARLDGMQARMASLATLPDQLLDRAFETAADRMARGVAELRGCQPAPGGT</sequence>
<organism evidence="3 4">
    <name type="scientific">Ruegeria pomeroyi (strain ATCC 700808 / DSM 15171 / DSS-3)</name>
    <name type="common">Silicibacter pomeroyi</name>
    <dbReference type="NCBI Taxonomy" id="246200"/>
    <lineage>
        <taxon>Bacteria</taxon>
        <taxon>Pseudomonadati</taxon>
        <taxon>Pseudomonadota</taxon>
        <taxon>Alphaproteobacteria</taxon>
        <taxon>Rhodobacterales</taxon>
        <taxon>Roseobacteraceae</taxon>
        <taxon>Ruegeria</taxon>
    </lineage>
</organism>
<keyword evidence="1" id="KW-0175">Coiled coil</keyword>
<dbReference type="AlphaFoldDB" id="Q5LRA6"/>
<dbReference type="eggNOG" id="ENOG50333Z4">
    <property type="taxonomic scope" value="Bacteria"/>
</dbReference>
<keyword evidence="2" id="KW-1133">Transmembrane helix</keyword>
<dbReference type="RefSeq" id="WP_011047945.1">
    <property type="nucleotide sequence ID" value="NC_003911.12"/>
</dbReference>
<dbReference type="HOGENOM" id="CLU_1794945_0_0_5"/>
<accession>Q5LRA6</accession>
<dbReference type="PaxDb" id="246200-SPO2223"/>